<dbReference type="OrthoDB" id="1434716at2759"/>
<dbReference type="Proteomes" id="UP000828251">
    <property type="component" value="Unassembled WGS sequence"/>
</dbReference>
<gene>
    <name evidence="1" type="ORF">J1N35_021145</name>
</gene>
<proteinExistence type="predicted"/>
<sequence>MIESDNLILFCKASRAQADVVNSILDSFCYFSSQKVNKSKSQVFFSLNTPKDLAEAICNDVGFSCVDDMGIYLGMPLFHNRVTTSTFAFIVDKGD</sequence>
<evidence type="ECO:0000313" key="2">
    <source>
        <dbReference type="Proteomes" id="UP000828251"/>
    </source>
</evidence>
<comment type="caution">
    <text evidence="1">The sequence shown here is derived from an EMBL/GenBank/DDBJ whole genome shotgun (WGS) entry which is preliminary data.</text>
</comment>
<evidence type="ECO:0008006" key="3">
    <source>
        <dbReference type="Google" id="ProtNLM"/>
    </source>
</evidence>
<reference evidence="1 2" key="1">
    <citation type="journal article" date="2021" name="Plant Biotechnol. J.">
        <title>Multi-omics assisted identification of the key and species-specific regulatory components of drought-tolerant mechanisms in Gossypium stocksii.</title>
        <authorList>
            <person name="Yu D."/>
            <person name="Ke L."/>
            <person name="Zhang D."/>
            <person name="Wu Y."/>
            <person name="Sun Y."/>
            <person name="Mei J."/>
            <person name="Sun J."/>
            <person name="Sun Y."/>
        </authorList>
    </citation>
    <scope>NUCLEOTIDE SEQUENCE [LARGE SCALE GENOMIC DNA]</scope>
    <source>
        <strain evidence="2">cv. E1</strain>
        <tissue evidence="1">Leaf</tissue>
    </source>
</reference>
<evidence type="ECO:0000313" key="1">
    <source>
        <dbReference type="EMBL" id="KAH1081384.1"/>
    </source>
</evidence>
<accession>A0A9D4A254</accession>
<name>A0A9D4A254_9ROSI</name>
<keyword evidence="2" id="KW-1185">Reference proteome</keyword>
<organism evidence="1 2">
    <name type="scientific">Gossypium stocksii</name>
    <dbReference type="NCBI Taxonomy" id="47602"/>
    <lineage>
        <taxon>Eukaryota</taxon>
        <taxon>Viridiplantae</taxon>
        <taxon>Streptophyta</taxon>
        <taxon>Embryophyta</taxon>
        <taxon>Tracheophyta</taxon>
        <taxon>Spermatophyta</taxon>
        <taxon>Magnoliopsida</taxon>
        <taxon>eudicotyledons</taxon>
        <taxon>Gunneridae</taxon>
        <taxon>Pentapetalae</taxon>
        <taxon>rosids</taxon>
        <taxon>malvids</taxon>
        <taxon>Malvales</taxon>
        <taxon>Malvaceae</taxon>
        <taxon>Malvoideae</taxon>
        <taxon>Gossypium</taxon>
    </lineage>
</organism>
<protein>
    <recommendedName>
        <fullName evidence="3">Reverse transcriptase domain-containing protein</fullName>
    </recommendedName>
</protein>
<dbReference type="AlphaFoldDB" id="A0A9D4A254"/>
<dbReference type="EMBL" id="JAIQCV010000007">
    <property type="protein sequence ID" value="KAH1081384.1"/>
    <property type="molecule type" value="Genomic_DNA"/>
</dbReference>